<evidence type="ECO:0000313" key="2">
    <source>
        <dbReference type="Proteomes" id="UP001162164"/>
    </source>
</evidence>
<keyword evidence="2" id="KW-1185">Reference proteome</keyword>
<evidence type="ECO:0000313" key="1">
    <source>
        <dbReference type="EMBL" id="KAJ8972351.1"/>
    </source>
</evidence>
<gene>
    <name evidence="1" type="ORF">NQ317_008761</name>
</gene>
<comment type="caution">
    <text evidence="1">The sequence shown here is derived from an EMBL/GenBank/DDBJ whole genome shotgun (WGS) entry which is preliminary data.</text>
</comment>
<organism evidence="1 2">
    <name type="scientific">Molorchus minor</name>
    <dbReference type="NCBI Taxonomy" id="1323400"/>
    <lineage>
        <taxon>Eukaryota</taxon>
        <taxon>Metazoa</taxon>
        <taxon>Ecdysozoa</taxon>
        <taxon>Arthropoda</taxon>
        <taxon>Hexapoda</taxon>
        <taxon>Insecta</taxon>
        <taxon>Pterygota</taxon>
        <taxon>Neoptera</taxon>
        <taxon>Endopterygota</taxon>
        <taxon>Coleoptera</taxon>
        <taxon>Polyphaga</taxon>
        <taxon>Cucujiformia</taxon>
        <taxon>Chrysomeloidea</taxon>
        <taxon>Cerambycidae</taxon>
        <taxon>Lamiinae</taxon>
        <taxon>Monochamini</taxon>
        <taxon>Molorchus</taxon>
    </lineage>
</organism>
<reference evidence="1" key="1">
    <citation type="journal article" date="2023" name="Insect Mol. Biol.">
        <title>Genome sequencing provides insights into the evolution of gene families encoding plant cell wall-degrading enzymes in longhorned beetles.</title>
        <authorList>
            <person name="Shin N.R."/>
            <person name="Okamura Y."/>
            <person name="Kirsch R."/>
            <person name="Pauchet Y."/>
        </authorList>
    </citation>
    <scope>NUCLEOTIDE SEQUENCE</scope>
    <source>
        <strain evidence="1">MMC_N1</strain>
    </source>
</reference>
<protein>
    <submittedName>
        <fullName evidence="1">Uncharacterized protein</fullName>
    </submittedName>
</protein>
<accession>A0ABQ9J3R4</accession>
<dbReference type="EMBL" id="JAPWTJ010001360">
    <property type="protein sequence ID" value="KAJ8972351.1"/>
    <property type="molecule type" value="Genomic_DNA"/>
</dbReference>
<dbReference type="Proteomes" id="UP001162164">
    <property type="component" value="Unassembled WGS sequence"/>
</dbReference>
<name>A0ABQ9J3R4_9CUCU</name>
<sequence length="151" mass="16894">MPSGDFNLSFRVIYEIFTIRGRLESLLSFEAARELVCLWNMGDLLLESGFVAKVPVCKCGKRICNSAASVRGMQLTQQIVKDKNPVTGSFQSPFPEQKANCVSDFRITSKRARISTNWLVGDALGHAFHVVLPGSLKSIISWEKLFAYYNI</sequence>
<proteinExistence type="predicted"/>